<dbReference type="RefSeq" id="WP_174179114.1">
    <property type="nucleotide sequence ID" value="NZ_CAXURQ020000001.1"/>
</dbReference>
<dbReference type="EMBL" id="JAVDWN010000001">
    <property type="protein sequence ID" value="MDR7162052.1"/>
    <property type="molecule type" value="Genomic_DNA"/>
</dbReference>
<keyword evidence="6" id="KW-0479">Metal-binding</keyword>
<dbReference type="EC" id="2.7.1.180" evidence="2"/>
<evidence type="ECO:0000256" key="9">
    <source>
        <dbReference type="ARBA" id="ARBA00031306"/>
    </source>
</evidence>
<evidence type="ECO:0000256" key="1">
    <source>
        <dbReference type="ARBA" id="ARBA00001946"/>
    </source>
</evidence>
<keyword evidence="4" id="KW-0285">Flavoprotein</keyword>
<comment type="catalytic activity">
    <reaction evidence="10">
        <text>L-threonyl-[protein] + FAD = FMN-L-threonyl-[protein] + AMP + H(+)</text>
        <dbReference type="Rhea" id="RHEA:36847"/>
        <dbReference type="Rhea" id="RHEA-COMP:11060"/>
        <dbReference type="Rhea" id="RHEA-COMP:11061"/>
        <dbReference type="ChEBI" id="CHEBI:15378"/>
        <dbReference type="ChEBI" id="CHEBI:30013"/>
        <dbReference type="ChEBI" id="CHEBI:57692"/>
        <dbReference type="ChEBI" id="CHEBI:74257"/>
        <dbReference type="ChEBI" id="CHEBI:456215"/>
        <dbReference type="EC" id="2.7.1.180"/>
    </reaction>
</comment>
<keyword evidence="5" id="KW-0808">Transferase</keyword>
<evidence type="ECO:0000256" key="2">
    <source>
        <dbReference type="ARBA" id="ARBA00011955"/>
    </source>
</evidence>
<dbReference type="InterPro" id="IPR003374">
    <property type="entry name" value="ApbE-like_sf"/>
</dbReference>
<evidence type="ECO:0000256" key="3">
    <source>
        <dbReference type="ARBA" id="ARBA00016337"/>
    </source>
</evidence>
<dbReference type="GeneID" id="97422132"/>
<evidence type="ECO:0000256" key="10">
    <source>
        <dbReference type="ARBA" id="ARBA00048540"/>
    </source>
</evidence>
<accession>A0AAW8N301</accession>
<proteinExistence type="predicted"/>
<protein>
    <recommendedName>
        <fullName evidence="3">FAD:protein FMN transferase</fullName>
        <ecNumber evidence="2">2.7.1.180</ecNumber>
    </recommendedName>
    <alternativeName>
        <fullName evidence="9">Flavin transferase</fullName>
    </alternativeName>
</protein>
<dbReference type="InterPro" id="IPR024932">
    <property type="entry name" value="ApbE"/>
</dbReference>
<evidence type="ECO:0000313" key="12">
    <source>
        <dbReference type="Proteomes" id="UP001262032"/>
    </source>
</evidence>
<evidence type="ECO:0000256" key="6">
    <source>
        <dbReference type="ARBA" id="ARBA00022723"/>
    </source>
</evidence>
<evidence type="ECO:0000256" key="8">
    <source>
        <dbReference type="ARBA" id="ARBA00022842"/>
    </source>
</evidence>
<evidence type="ECO:0000256" key="7">
    <source>
        <dbReference type="ARBA" id="ARBA00022827"/>
    </source>
</evidence>
<evidence type="ECO:0000313" key="11">
    <source>
        <dbReference type="EMBL" id="MDR7162052.1"/>
    </source>
</evidence>
<dbReference type="Proteomes" id="UP001262032">
    <property type="component" value="Unassembled WGS sequence"/>
</dbReference>
<gene>
    <name evidence="11" type="ORF">J2X12_000053</name>
</gene>
<evidence type="ECO:0000256" key="5">
    <source>
        <dbReference type="ARBA" id="ARBA00022679"/>
    </source>
</evidence>
<dbReference type="Gene3D" id="3.10.520.10">
    <property type="entry name" value="ApbE-like domains"/>
    <property type="match status" value="1"/>
</dbReference>
<comment type="caution">
    <text evidence="11">The sequence shown here is derived from an EMBL/GenBank/DDBJ whole genome shotgun (WGS) entry which is preliminary data.</text>
</comment>
<evidence type="ECO:0000256" key="4">
    <source>
        <dbReference type="ARBA" id="ARBA00022630"/>
    </source>
</evidence>
<dbReference type="PANTHER" id="PTHR30040:SF2">
    <property type="entry name" value="FAD:PROTEIN FMN TRANSFERASE"/>
    <property type="match status" value="1"/>
</dbReference>
<dbReference type="AlphaFoldDB" id="A0AAW8N301"/>
<dbReference type="SUPFAM" id="SSF143631">
    <property type="entry name" value="ApbE-like"/>
    <property type="match status" value="1"/>
</dbReference>
<reference evidence="11" key="1">
    <citation type="submission" date="2023-07" db="EMBL/GenBank/DDBJ databases">
        <title>Sorghum-associated microbial communities from plants grown in Nebraska, USA.</title>
        <authorList>
            <person name="Schachtman D."/>
        </authorList>
    </citation>
    <scope>NUCLEOTIDE SEQUENCE</scope>
    <source>
        <strain evidence="11">BE261</strain>
    </source>
</reference>
<dbReference type="PANTHER" id="PTHR30040">
    <property type="entry name" value="THIAMINE BIOSYNTHESIS LIPOPROTEIN APBE"/>
    <property type="match status" value="1"/>
</dbReference>
<name>A0AAW8N301_PSEOX</name>
<comment type="cofactor">
    <cofactor evidence="1">
        <name>Mg(2+)</name>
        <dbReference type="ChEBI" id="CHEBI:18420"/>
    </cofactor>
</comment>
<dbReference type="GO" id="GO:0046872">
    <property type="term" value="F:metal ion binding"/>
    <property type="evidence" value="ECO:0007669"/>
    <property type="project" value="UniProtKB-KW"/>
</dbReference>
<keyword evidence="7" id="KW-0274">FAD</keyword>
<keyword evidence="11" id="KW-0449">Lipoprotein</keyword>
<organism evidence="11 12">
    <name type="scientific">Pseudarthrobacter oxydans</name>
    <name type="common">Arthrobacter oxydans</name>
    <dbReference type="NCBI Taxonomy" id="1671"/>
    <lineage>
        <taxon>Bacteria</taxon>
        <taxon>Bacillati</taxon>
        <taxon>Actinomycetota</taxon>
        <taxon>Actinomycetes</taxon>
        <taxon>Micrococcales</taxon>
        <taxon>Micrococcaceae</taxon>
        <taxon>Pseudarthrobacter</taxon>
    </lineage>
</organism>
<keyword evidence="8" id="KW-0460">Magnesium</keyword>
<dbReference type="Pfam" id="PF02424">
    <property type="entry name" value="ApbE"/>
    <property type="match status" value="1"/>
</dbReference>
<sequence length="290" mass="30439">MPGGGWEDFAFEGIGTHWEISSPLPLDPLLRARLLGLVERFDADWSRFRVDSRVSAMAREPGRHDFPAEAVALGQLYRALYEATGGAMTPLIGPSLERLGYGAGYSLRPSGSALPAPAWDDVLEWAGSTLTTAAPVVLDIGAAGKGLLVDLVAAELEADGVDTFIVDASGDLLVKGPDAVPVALEHPYNPTQAIGVVQLAGRALCASAANRRAWGDGLHHILDGKTGRPVRTAVATWALADTAMLADALATALFFVPGAGLQEAFDFSWLTVFSDGSAAHSAEFEGTLFT</sequence>
<dbReference type="GO" id="GO:0016740">
    <property type="term" value="F:transferase activity"/>
    <property type="evidence" value="ECO:0007669"/>
    <property type="project" value="UniProtKB-KW"/>
</dbReference>